<sequence>MELIQNDEGEGRVPEFEGMIPKIRRVPHTIVTSPEELIYRQKQFEAAVKANPQAGATASERRSYLIKNWATTESQKKLKLLYKDAGIISNYKTELEKQFDFLESNNPTKYGMLPKIGRETLQKLQVNLSLLIGLRILRLSALNERGFQDRLIRLVFDKQELKEKVSNFPDELALEIYEKALIAFMDSFLEDLKKLLTEYNDKLRDPPLDVKEVYKPLLAWEYVFKMFDFLVQNEFISQEKYKSIFQDDKIMDEVVYFASEINQGPISDSFTKFTHDLHELTQTYTTPDMLFFSALGKEECNIISFMYLLDSIKSNALSLSFSTVEDKNILHYFSSERYSKLRHFHQQSKNSSLSSPDKNEKLGSGPSLIHLDYLTNQLEELIILIQNHPQMNSNNMCPLKEMMQISICYFLGFIETEMYPGIVKK</sequence>
<comment type="caution">
    <text evidence="1">The sequence shown here is derived from an EMBL/GenBank/DDBJ whole genome shotgun (WGS) entry which is preliminary data.</text>
</comment>
<evidence type="ECO:0000313" key="1">
    <source>
        <dbReference type="EMBL" id="PLW35713.1"/>
    </source>
</evidence>
<dbReference type="EMBL" id="PGCI01000173">
    <property type="protein sequence ID" value="PLW35713.1"/>
    <property type="molecule type" value="Genomic_DNA"/>
</dbReference>
<dbReference type="Proteomes" id="UP000235392">
    <property type="component" value="Unassembled WGS sequence"/>
</dbReference>
<gene>
    <name evidence="1" type="ORF">PCASD_13135</name>
</gene>
<feature type="non-terminal residue" evidence="1">
    <location>
        <position position="425"/>
    </location>
</feature>
<accession>A0A2N5UD79</accession>
<name>A0A2N5UD79_9BASI</name>
<organism evidence="1 2">
    <name type="scientific">Puccinia coronata f. sp. avenae</name>
    <dbReference type="NCBI Taxonomy" id="200324"/>
    <lineage>
        <taxon>Eukaryota</taxon>
        <taxon>Fungi</taxon>
        <taxon>Dikarya</taxon>
        <taxon>Basidiomycota</taxon>
        <taxon>Pucciniomycotina</taxon>
        <taxon>Pucciniomycetes</taxon>
        <taxon>Pucciniales</taxon>
        <taxon>Pucciniaceae</taxon>
        <taxon>Puccinia</taxon>
    </lineage>
</organism>
<protein>
    <submittedName>
        <fullName evidence="1">Uncharacterized protein</fullName>
    </submittedName>
</protein>
<reference evidence="1 2" key="1">
    <citation type="submission" date="2017-11" db="EMBL/GenBank/DDBJ databases">
        <title>De novo assembly and phasing of dikaryotic genomes from two isolates of Puccinia coronata f. sp. avenae, the causal agent of oat crown rust.</title>
        <authorList>
            <person name="Miller M.E."/>
            <person name="Zhang Y."/>
            <person name="Omidvar V."/>
            <person name="Sperschneider J."/>
            <person name="Schwessinger B."/>
            <person name="Raley C."/>
            <person name="Palmer J.M."/>
            <person name="Garnica D."/>
            <person name="Upadhyaya N."/>
            <person name="Rathjen J."/>
            <person name="Taylor J.M."/>
            <person name="Park R.F."/>
            <person name="Dodds P.N."/>
            <person name="Hirsch C.D."/>
            <person name="Kianian S.F."/>
            <person name="Figueroa M."/>
        </authorList>
    </citation>
    <scope>NUCLEOTIDE SEQUENCE [LARGE SCALE GENOMIC DNA]</scope>
    <source>
        <strain evidence="1">12SD80</strain>
    </source>
</reference>
<dbReference type="AlphaFoldDB" id="A0A2N5UD79"/>
<proteinExistence type="predicted"/>
<evidence type="ECO:0000313" key="2">
    <source>
        <dbReference type="Proteomes" id="UP000235392"/>
    </source>
</evidence>